<evidence type="ECO:0000256" key="10">
    <source>
        <dbReference type="SAM" id="MobiDB-lite"/>
    </source>
</evidence>
<dbReference type="GO" id="GO:0045944">
    <property type="term" value="P:positive regulation of transcription by RNA polymerase II"/>
    <property type="evidence" value="ECO:0007669"/>
    <property type="project" value="TreeGrafter"/>
</dbReference>
<reference evidence="12 13" key="1">
    <citation type="journal article" date="2016" name="Proc. Natl. Acad. Sci. U.S.A.">
        <title>Comparative genomics of biotechnologically important yeasts.</title>
        <authorList>
            <person name="Riley R."/>
            <person name="Haridas S."/>
            <person name="Wolfe K.H."/>
            <person name="Lopes M.R."/>
            <person name="Hittinger C.T."/>
            <person name="Goeker M."/>
            <person name="Salamov A.A."/>
            <person name="Wisecaver J.H."/>
            <person name="Long T.M."/>
            <person name="Calvey C.H."/>
            <person name="Aerts A.L."/>
            <person name="Barry K.W."/>
            <person name="Choi C."/>
            <person name="Clum A."/>
            <person name="Coughlan A.Y."/>
            <person name="Deshpande S."/>
            <person name="Douglass A.P."/>
            <person name="Hanson S.J."/>
            <person name="Klenk H.-P."/>
            <person name="LaButti K.M."/>
            <person name="Lapidus A."/>
            <person name="Lindquist E.A."/>
            <person name="Lipzen A.M."/>
            <person name="Meier-Kolthoff J.P."/>
            <person name="Ohm R.A."/>
            <person name="Otillar R.P."/>
            <person name="Pangilinan J.L."/>
            <person name="Peng Y."/>
            <person name="Rokas A."/>
            <person name="Rosa C.A."/>
            <person name="Scheuner C."/>
            <person name="Sibirny A.A."/>
            <person name="Slot J.C."/>
            <person name="Stielow J.B."/>
            <person name="Sun H."/>
            <person name="Kurtzman C.P."/>
            <person name="Blackwell M."/>
            <person name="Grigoriev I.V."/>
            <person name="Jeffries T.W."/>
        </authorList>
    </citation>
    <scope>NUCLEOTIDE SEQUENCE [LARGE SCALE GENOMIC DNA]</scope>
    <source>
        <strain evidence="13">ATCC 18201 / CBS 1600 / BCRC 20928 / JCM 3617 / NBRC 0987 / NRRL Y-1542</strain>
    </source>
</reference>
<keyword evidence="7" id="KW-0539">Nucleus</keyword>
<feature type="region of interest" description="Disordered" evidence="10">
    <location>
        <begin position="428"/>
        <end position="457"/>
    </location>
</feature>
<dbReference type="EMBL" id="KV453927">
    <property type="protein sequence ID" value="ODV74733.1"/>
    <property type="molecule type" value="Genomic_DNA"/>
</dbReference>
<dbReference type="GeneID" id="30988918"/>
<keyword evidence="5 9" id="KW-0863">Zinc-finger</keyword>
<comment type="subcellular location">
    <subcellularLocation>
        <location evidence="1">Nucleus</location>
    </subcellularLocation>
</comment>
<dbReference type="PANTHER" id="PTHR47257">
    <property type="entry name" value="PH-RESPONSE TRANSCRIPTION FACTOR PACC/RIM101"/>
    <property type="match status" value="1"/>
</dbReference>
<evidence type="ECO:0000313" key="12">
    <source>
        <dbReference type="EMBL" id="ODV74733.1"/>
    </source>
</evidence>
<evidence type="ECO:0000256" key="7">
    <source>
        <dbReference type="ARBA" id="ARBA00023242"/>
    </source>
</evidence>
<sequence>MNDNYHAVTQHSHYPTNFGLNNYSIPPLGSVLESSNLQQVAQVPTYLPNPKVLLPDASFTAMMPNLSTQGSIGGAGSVAQTATTAQPQGQHDSAAVAQPPKKLKYLRKNKDDDHKGPLQCKWDHCHMMFENAEVLYNHLCDDHVGRKSNRNLNLNCHWDTCRVQTVKRDHITSHIRVHIPLKPYVCTTCTKKFKRPQDLKKHIKTHADSATRAAEKAALQAAQARNLNYQNSFRSSNGLDQYVTGGANSATSAFDLQQSQFDSLLAMEPSEQESRKRKPEMVNQFFDDVKKSKVTPRYNNDMASRLTNLEFNMNNDFSLPPLSNSGSSKFFKTNQELYDTNTFFNQLSASLDQYTPALQGQNPSLPTLKCSEPLQSLNSSSLYPSLSLGATGTNFAYPQIANRMESSTTQSDAYRRYNIGINQKSADVDTVESGCASEDSDDFDDGYEESESEYEDEEMAQLSKQMESLRVEDDFITRHKKLIHVIQHRLAEMIKEVENADESTDISAKKELYPSIAAF</sequence>
<dbReference type="SUPFAM" id="SSF57667">
    <property type="entry name" value="beta-beta-alpha zinc fingers"/>
    <property type="match status" value="2"/>
</dbReference>
<name>A0A1E4S5K4_CYBJN</name>
<dbReference type="FunFam" id="3.30.160.60:FF:002343">
    <property type="entry name" value="Zinc finger protein 33A"/>
    <property type="match status" value="1"/>
</dbReference>
<dbReference type="SMART" id="SM00355">
    <property type="entry name" value="ZnF_C2H2"/>
    <property type="match status" value="3"/>
</dbReference>
<evidence type="ECO:0000313" key="13">
    <source>
        <dbReference type="Proteomes" id="UP000094389"/>
    </source>
</evidence>
<keyword evidence="6" id="KW-0862">Zinc</keyword>
<dbReference type="OrthoDB" id="6155966at2759"/>
<evidence type="ECO:0000259" key="11">
    <source>
        <dbReference type="PROSITE" id="PS50157"/>
    </source>
</evidence>
<dbReference type="GO" id="GO:0008270">
    <property type="term" value="F:zinc ion binding"/>
    <property type="evidence" value="ECO:0007669"/>
    <property type="project" value="UniProtKB-KW"/>
</dbReference>
<dbReference type="InterPro" id="IPR050806">
    <property type="entry name" value="pacC/RIM101"/>
</dbReference>
<proteinExistence type="inferred from homology"/>
<dbReference type="RefSeq" id="XP_020071772.1">
    <property type="nucleotide sequence ID" value="XM_020214522.1"/>
</dbReference>
<dbReference type="InterPro" id="IPR013087">
    <property type="entry name" value="Znf_C2H2_type"/>
</dbReference>
<keyword evidence="3" id="KW-0479">Metal-binding</keyword>
<accession>A0A1E4S5K4</accession>
<dbReference type="AlphaFoldDB" id="A0A1E4S5K4"/>
<gene>
    <name evidence="12" type="ORF">CYBJADRAFT_166520</name>
</gene>
<dbReference type="STRING" id="983966.A0A1E4S5K4"/>
<dbReference type="OMA" id="MFENAEV"/>
<dbReference type="Proteomes" id="UP000094389">
    <property type="component" value="Unassembled WGS sequence"/>
</dbReference>
<feature type="compositionally biased region" description="Low complexity" evidence="10">
    <location>
        <begin position="79"/>
        <end position="88"/>
    </location>
</feature>
<dbReference type="PROSITE" id="PS50157">
    <property type="entry name" value="ZINC_FINGER_C2H2_2"/>
    <property type="match status" value="3"/>
</dbReference>
<keyword evidence="13" id="KW-1185">Reference proteome</keyword>
<keyword evidence="4" id="KW-0677">Repeat</keyword>
<protein>
    <recommendedName>
        <fullName evidence="11">C2H2-type domain-containing protein</fullName>
    </recommendedName>
</protein>
<comment type="similarity">
    <text evidence="8">Belongs to the pacC/RIM101 family.</text>
</comment>
<feature type="region of interest" description="Disordered" evidence="10">
    <location>
        <begin position="72"/>
        <end position="98"/>
    </location>
</feature>
<evidence type="ECO:0000256" key="1">
    <source>
        <dbReference type="ARBA" id="ARBA00004123"/>
    </source>
</evidence>
<feature type="domain" description="C2H2-type" evidence="11">
    <location>
        <begin position="118"/>
        <end position="148"/>
    </location>
</feature>
<evidence type="ECO:0000256" key="4">
    <source>
        <dbReference type="ARBA" id="ARBA00022737"/>
    </source>
</evidence>
<dbReference type="Gene3D" id="3.30.160.60">
    <property type="entry name" value="Classic Zinc Finger"/>
    <property type="match status" value="2"/>
</dbReference>
<feature type="domain" description="C2H2-type" evidence="11">
    <location>
        <begin position="154"/>
        <end position="183"/>
    </location>
</feature>
<evidence type="ECO:0000256" key="5">
    <source>
        <dbReference type="ARBA" id="ARBA00022771"/>
    </source>
</evidence>
<evidence type="ECO:0000256" key="8">
    <source>
        <dbReference type="ARBA" id="ARBA00038089"/>
    </source>
</evidence>
<evidence type="ECO:0000256" key="2">
    <source>
        <dbReference type="ARBA" id="ARBA00022491"/>
    </source>
</evidence>
<evidence type="ECO:0000256" key="3">
    <source>
        <dbReference type="ARBA" id="ARBA00022723"/>
    </source>
</evidence>
<organism evidence="12 13">
    <name type="scientific">Cyberlindnera jadinii (strain ATCC 18201 / CBS 1600 / BCRC 20928 / JCM 3617 / NBRC 0987 / NRRL Y-1542)</name>
    <name type="common">Torula yeast</name>
    <name type="synonym">Candida utilis</name>
    <dbReference type="NCBI Taxonomy" id="983966"/>
    <lineage>
        <taxon>Eukaryota</taxon>
        <taxon>Fungi</taxon>
        <taxon>Dikarya</taxon>
        <taxon>Ascomycota</taxon>
        <taxon>Saccharomycotina</taxon>
        <taxon>Saccharomycetes</taxon>
        <taxon>Phaffomycetales</taxon>
        <taxon>Phaffomycetaceae</taxon>
        <taxon>Cyberlindnera</taxon>
    </lineage>
</organism>
<feature type="domain" description="C2H2-type" evidence="11">
    <location>
        <begin position="184"/>
        <end position="211"/>
    </location>
</feature>
<evidence type="ECO:0000256" key="6">
    <source>
        <dbReference type="ARBA" id="ARBA00022833"/>
    </source>
</evidence>
<dbReference type="Pfam" id="PF00096">
    <property type="entry name" value="zf-C2H2"/>
    <property type="match status" value="1"/>
</dbReference>
<dbReference type="GO" id="GO:0005634">
    <property type="term" value="C:nucleus"/>
    <property type="evidence" value="ECO:0007669"/>
    <property type="project" value="UniProtKB-SubCell"/>
</dbReference>
<dbReference type="PROSITE" id="PS00028">
    <property type="entry name" value="ZINC_FINGER_C2H2_1"/>
    <property type="match status" value="2"/>
</dbReference>
<keyword evidence="2" id="KW-0678">Repressor</keyword>
<evidence type="ECO:0000256" key="9">
    <source>
        <dbReference type="PROSITE-ProRule" id="PRU00042"/>
    </source>
</evidence>
<feature type="compositionally biased region" description="Acidic residues" evidence="10">
    <location>
        <begin position="438"/>
        <end position="457"/>
    </location>
</feature>
<dbReference type="InterPro" id="IPR036236">
    <property type="entry name" value="Znf_C2H2_sf"/>
</dbReference>
<dbReference type="PANTHER" id="PTHR47257:SF1">
    <property type="entry name" value="PH-RESPONSE TRANSCRIPTION FACTOR PACC_RIM101"/>
    <property type="match status" value="1"/>
</dbReference>